<dbReference type="Pfam" id="PF00892">
    <property type="entry name" value="EamA"/>
    <property type="match status" value="2"/>
</dbReference>
<feature type="transmembrane region" description="Helical" evidence="6">
    <location>
        <begin position="809"/>
        <end position="833"/>
    </location>
</feature>
<sequence length="954" mass="101619">MRFRAAIILLLHPILLVEFGQAAWSKYPGVVGTSKASQGHGSAGISNDGFSDLQNYVPDERCNSGMRSCEIVGAPNLCCPEIYIISTLGVAMENTCVNMGTDASSVVCCLNPYKCQRTPEVKSTCAAGYYECPASLGGGCCLSGYTCMTSGCVQRPVERNDTNFTLNNGPQGPPGPPGQISLQDAMCAAGLHSEDCPANAPADEGGRPLLNASRFPKRDPSPESGRILMKVGKIVGIVDTEPAASSEVQFNGTEVEQPDPAANAAPETPNEYTTYGASDGTYGDVGEYGERDRTLTLVLTAVGINAEYQTLTVTRTNGIMTATPTEMGGNVISKVPQKISLDPTKAVPTGLIPLILTGLIPIPSQIASVATGLIPSIPTGAIPDMLPLNAPVPAPAFTRRPAKSEVLTLLCGDIMASGSSSAEPKTRRLIPGRKPRPGDDADGPRLDIAAVLSRTSSLPLPSASGLRERSISPVKRGAPKIYKHEEYRESNSSLLSNASFLPDTPSPLLPPDLKKLKAMRDGNAIDGKMFDDDDDDDDDDGPVMDADASVVERVRVLMHRNAGILLMLTAQVFASTMSVITRLLETGFETEFHALQILFARQTISVVLCSGYMWATKVPDFPLGPKSVRWLLVARGVGGFFGVFGLYYSLTYLDISDATVITFLAPSVAAFACYLLLKEPFTKTEALAGVISFVGVILIARPTAFFSTPASPSDSGSVGSGGSEPSPAQQTDGLSVNLRDVTPAQRITAVLVALIGVLGAATAFTTIRWIGKRAHPLISVNYFSAWCAIVSFVGLLVVPGIGFRWPRTGVQWALLAGIGVCGFIMQFLLTAALQRERAGLVTHMVYAQMVFALLWDKLIWDRLPSWASILGSALILGSAFWVAVRKNQTSKDPARVTRREARQELQTGDEERGLVAAKGSDDEGSGSDEDSVLDEDEARTLEDETAIQMRLMGR</sequence>
<evidence type="ECO:0000256" key="6">
    <source>
        <dbReference type="SAM" id="Phobius"/>
    </source>
</evidence>
<feature type="transmembrane region" description="Helical" evidence="6">
    <location>
        <begin position="562"/>
        <end position="580"/>
    </location>
</feature>
<dbReference type="SUPFAM" id="SSF103481">
    <property type="entry name" value="Multidrug resistance efflux transporter EmrE"/>
    <property type="match status" value="2"/>
</dbReference>
<dbReference type="Proteomes" id="UP001221413">
    <property type="component" value="Unassembled WGS sequence"/>
</dbReference>
<feature type="transmembrane region" description="Helical" evidence="6">
    <location>
        <begin position="660"/>
        <end position="677"/>
    </location>
</feature>
<dbReference type="GO" id="GO:0016020">
    <property type="term" value="C:membrane"/>
    <property type="evidence" value="ECO:0007669"/>
    <property type="project" value="UniProtKB-SubCell"/>
</dbReference>
<dbReference type="EMBL" id="JAQGDS010000005">
    <property type="protein sequence ID" value="KAJ6260351.1"/>
    <property type="molecule type" value="Genomic_DNA"/>
</dbReference>
<proteinExistence type="predicted"/>
<evidence type="ECO:0000256" key="1">
    <source>
        <dbReference type="ARBA" id="ARBA00004141"/>
    </source>
</evidence>
<name>A0AAD6NI25_DREDA</name>
<feature type="region of interest" description="Disordered" evidence="5">
    <location>
        <begin position="198"/>
        <end position="225"/>
    </location>
</feature>
<keyword evidence="7" id="KW-0732">Signal</keyword>
<feature type="transmembrane region" description="Helical" evidence="6">
    <location>
        <begin position="747"/>
        <end position="770"/>
    </location>
</feature>
<keyword evidence="10" id="KW-1185">Reference proteome</keyword>
<keyword evidence="3 6" id="KW-1133">Transmembrane helix</keyword>
<feature type="transmembrane region" description="Helical" evidence="6">
    <location>
        <begin position="866"/>
        <end position="884"/>
    </location>
</feature>
<feature type="region of interest" description="Disordered" evidence="5">
    <location>
        <begin position="163"/>
        <end position="182"/>
    </location>
</feature>
<dbReference type="PANTHER" id="PTHR22911:SF6">
    <property type="entry name" value="SOLUTE CARRIER FAMILY 35 MEMBER G1"/>
    <property type="match status" value="1"/>
</dbReference>
<feature type="signal peptide" evidence="7">
    <location>
        <begin position="1"/>
        <end position="22"/>
    </location>
</feature>
<feature type="compositionally biased region" description="Low complexity" evidence="5">
    <location>
        <begin position="258"/>
        <end position="271"/>
    </location>
</feature>
<gene>
    <name evidence="9" type="ORF">Dda_4577</name>
</gene>
<evidence type="ECO:0000313" key="9">
    <source>
        <dbReference type="EMBL" id="KAJ6260351.1"/>
    </source>
</evidence>
<comment type="caution">
    <text evidence="9">The sequence shown here is derived from an EMBL/GenBank/DDBJ whole genome shotgun (WGS) entry which is preliminary data.</text>
</comment>
<evidence type="ECO:0000313" key="10">
    <source>
        <dbReference type="Proteomes" id="UP001221413"/>
    </source>
</evidence>
<feature type="compositionally biased region" description="Low complexity" evidence="5">
    <location>
        <begin position="709"/>
        <end position="727"/>
    </location>
</feature>
<feature type="region of interest" description="Disordered" evidence="5">
    <location>
        <begin position="249"/>
        <end position="279"/>
    </location>
</feature>
<feature type="region of interest" description="Disordered" evidence="5">
    <location>
        <begin position="417"/>
        <end position="445"/>
    </location>
</feature>
<accession>A0AAD6NI25</accession>
<feature type="chain" id="PRO_5042280068" description="EamA domain-containing protein" evidence="7">
    <location>
        <begin position="23"/>
        <end position="954"/>
    </location>
</feature>
<feature type="transmembrane region" description="Helical" evidence="6">
    <location>
        <begin position="782"/>
        <end position="803"/>
    </location>
</feature>
<feature type="region of interest" description="Disordered" evidence="5">
    <location>
        <begin position="709"/>
        <end position="732"/>
    </location>
</feature>
<feature type="transmembrane region" description="Helical" evidence="6">
    <location>
        <begin position="686"/>
        <end position="706"/>
    </location>
</feature>
<dbReference type="InterPro" id="IPR037185">
    <property type="entry name" value="EmrE-like"/>
</dbReference>
<evidence type="ECO:0000259" key="8">
    <source>
        <dbReference type="Pfam" id="PF00892"/>
    </source>
</evidence>
<feature type="compositionally biased region" description="Basic and acidic residues" evidence="5">
    <location>
        <begin position="892"/>
        <end position="913"/>
    </location>
</feature>
<keyword evidence="2 6" id="KW-0812">Transmembrane</keyword>
<feature type="domain" description="EamA" evidence="8">
    <location>
        <begin position="749"/>
        <end position="882"/>
    </location>
</feature>
<protein>
    <recommendedName>
        <fullName evidence="8">EamA domain-containing protein</fullName>
    </recommendedName>
</protein>
<evidence type="ECO:0000256" key="4">
    <source>
        <dbReference type="ARBA" id="ARBA00023136"/>
    </source>
</evidence>
<feature type="compositionally biased region" description="Basic and acidic residues" evidence="5">
    <location>
        <begin position="436"/>
        <end position="445"/>
    </location>
</feature>
<feature type="domain" description="EamA" evidence="8">
    <location>
        <begin position="562"/>
        <end position="700"/>
    </location>
</feature>
<feature type="region of interest" description="Disordered" evidence="5">
    <location>
        <begin position="892"/>
        <end position="939"/>
    </location>
</feature>
<evidence type="ECO:0000256" key="2">
    <source>
        <dbReference type="ARBA" id="ARBA00022692"/>
    </source>
</evidence>
<dbReference type="AlphaFoldDB" id="A0AAD6NI25"/>
<comment type="subcellular location">
    <subcellularLocation>
        <location evidence="1">Membrane</location>
        <topology evidence="1">Multi-pass membrane protein</topology>
    </subcellularLocation>
</comment>
<dbReference type="PANTHER" id="PTHR22911">
    <property type="entry name" value="ACYL-MALONYL CONDENSING ENZYME-RELATED"/>
    <property type="match status" value="1"/>
</dbReference>
<feature type="transmembrane region" description="Helical" evidence="6">
    <location>
        <begin position="627"/>
        <end position="648"/>
    </location>
</feature>
<reference evidence="9" key="1">
    <citation type="submission" date="2023-01" db="EMBL/GenBank/DDBJ databases">
        <title>The chitinases involved in constricting ring structure development in the nematode-trapping fungus Drechslerella dactyloides.</title>
        <authorList>
            <person name="Wang R."/>
            <person name="Zhang L."/>
            <person name="Tang P."/>
            <person name="Li S."/>
            <person name="Liang L."/>
        </authorList>
    </citation>
    <scope>NUCLEOTIDE SEQUENCE</scope>
    <source>
        <strain evidence="9">YMF1.00031</strain>
    </source>
</reference>
<evidence type="ECO:0000256" key="7">
    <source>
        <dbReference type="SAM" id="SignalP"/>
    </source>
</evidence>
<feature type="transmembrane region" description="Helical" evidence="6">
    <location>
        <begin position="840"/>
        <end position="860"/>
    </location>
</feature>
<evidence type="ECO:0000256" key="5">
    <source>
        <dbReference type="SAM" id="MobiDB-lite"/>
    </source>
</evidence>
<evidence type="ECO:0000256" key="3">
    <source>
        <dbReference type="ARBA" id="ARBA00022989"/>
    </source>
</evidence>
<feature type="compositionally biased region" description="Acidic residues" evidence="5">
    <location>
        <begin position="922"/>
        <end position="937"/>
    </location>
</feature>
<organism evidence="9 10">
    <name type="scientific">Drechslerella dactyloides</name>
    <name type="common">Nematode-trapping fungus</name>
    <name type="synonym">Arthrobotrys dactyloides</name>
    <dbReference type="NCBI Taxonomy" id="74499"/>
    <lineage>
        <taxon>Eukaryota</taxon>
        <taxon>Fungi</taxon>
        <taxon>Dikarya</taxon>
        <taxon>Ascomycota</taxon>
        <taxon>Pezizomycotina</taxon>
        <taxon>Orbiliomycetes</taxon>
        <taxon>Orbiliales</taxon>
        <taxon>Orbiliaceae</taxon>
        <taxon>Drechslerella</taxon>
    </lineage>
</organism>
<keyword evidence="4 6" id="KW-0472">Membrane</keyword>
<dbReference type="InterPro" id="IPR000620">
    <property type="entry name" value="EamA_dom"/>
</dbReference>